<dbReference type="SUPFAM" id="SSF53649">
    <property type="entry name" value="Alkaline phosphatase-like"/>
    <property type="match status" value="1"/>
</dbReference>
<keyword evidence="3 7" id="KW-0378">Hydrolase</keyword>
<keyword evidence="5" id="KW-0732">Signal</keyword>
<proteinExistence type="inferred from homology"/>
<dbReference type="Proteomes" id="UP000317648">
    <property type="component" value="Chromosome"/>
</dbReference>
<dbReference type="InterPro" id="IPR000917">
    <property type="entry name" value="Sulfatase_N"/>
</dbReference>
<sequence length="438" mass="49034" precursor="true">MRTLLFSGRLPLATAALFFLAIGFAQGADQAKRPPNFLLFLADDLSAKHTGCYGNETYQTPHIDALARQGMRFETCWATPICSPTRAEILTGRYDVRTGWKWLVQATFMCTAMPESMMLEKHHRTYPQMLQAAGYRTLVTGKWMLQGTNQHPMQQLAAMGFDEHCIWPIHSCYLPPEVGYQGPSTKFSRYWSPVLLSNGKLIEGTAEQYGPDLIAEQTIDFIRRHRDEPFCIHYCEMLPHLPAPPTPHLTQPGKTRPGSLKGNIEYADAVLGRLVAALEEMGLRDNTIILFTGDNGTPKYGKGSLQQEEGVRVPLVVSCPGMIPEGVATRQLVDFSDMMPTLLALAGAKVDPGYEHDGSSFAPLLRGEEFTGRPWIYGSNGMLRTDRWLLDGKGQLWDCGDRRDEKEYRDMTGSADPAAQAAQKEFDTILQELRTRKR</sequence>
<feature type="chain" id="PRO_5021812238" evidence="5">
    <location>
        <begin position="28"/>
        <end position="438"/>
    </location>
</feature>
<dbReference type="RefSeq" id="WP_145053088.1">
    <property type="nucleotide sequence ID" value="NZ_CP036433.1"/>
</dbReference>
<evidence type="ECO:0000256" key="4">
    <source>
        <dbReference type="ARBA" id="ARBA00022837"/>
    </source>
</evidence>
<dbReference type="EC" id="3.1.6.1" evidence="7"/>
<reference evidence="7 8" key="1">
    <citation type="submission" date="2019-02" db="EMBL/GenBank/DDBJ databases">
        <title>Deep-cultivation of Planctomycetes and their phenomic and genomic characterization uncovers novel biology.</title>
        <authorList>
            <person name="Wiegand S."/>
            <person name="Jogler M."/>
            <person name="Boedeker C."/>
            <person name="Pinto D."/>
            <person name="Vollmers J."/>
            <person name="Rivas-Marin E."/>
            <person name="Kohn T."/>
            <person name="Peeters S.H."/>
            <person name="Heuer A."/>
            <person name="Rast P."/>
            <person name="Oberbeckmann S."/>
            <person name="Bunk B."/>
            <person name="Jeske O."/>
            <person name="Meyerdierks A."/>
            <person name="Storesund J.E."/>
            <person name="Kallscheuer N."/>
            <person name="Luecker S."/>
            <person name="Lage O.M."/>
            <person name="Pohl T."/>
            <person name="Merkel B.J."/>
            <person name="Hornburger P."/>
            <person name="Mueller R.-W."/>
            <person name="Bruemmer F."/>
            <person name="Labrenz M."/>
            <person name="Spormann A.M."/>
            <person name="Op den Camp H."/>
            <person name="Overmann J."/>
            <person name="Amann R."/>
            <person name="Jetten M.S.M."/>
            <person name="Mascher T."/>
            <person name="Medema M.H."/>
            <person name="Devos D.P."/>
            <person name="Kaster A.-K."/>
            <person name="Ovreas L."/>
            <person name="Rohde M."/>
            <person name="Galperin M.Y."/>
            <person name="Jogler C."/>
        </authorList>
    </citation>
    <scope>NUCLEOTIDE SEQUENCE [LARGE SCALE GENOMIC DNA]</scope>
    <source>
        <strain evidence="7 8">Pla85_3_4</strain>
    </source>
</reference>
<dbReference type="PROSITE" id="PS00523">
    <property type="entry name" value="SULFATASE_1"/>
    <property type="match status" value="1"/>
</dbReference>
<gene>
    <name evidence="7" type="ORF">Pla8534_23630</name>
</gene>
<dbReference type="Pfam" id="PF00884">
    <property type="entry name" value="Sulfatase"/>
    <property type="match status" value="1"/>
</dbReference>
<evidence type="ECO:0000313" key="7">
    <source>
        <dbReference type="EMBL" id="QDU94571.1"/>
    </source>
</evidence>
<protein>
    <submittedName>
        <fullName evidence="7">Arylsulfatase</fullName>
        <ecNumber evidence="7">3.1.6.1</ecNumber>
    </submittedName>
</protein>
<comment type="similarity">
    <text evidence="1">Belongs to the sulfatase family.</text>
</comment>
<dbReference type="GO" id="GO:0046872">
    <property type="term" value="F:metal ion binding"/>
    <property type="evidence" value="ECO:0007669"/>
    <property type="project" value="UniProtKB-KW"/>
</dbReference>
<dbReference type="EMBL" id="CP036433">
    <property type="protein sequence ID" value="QDU94571.1"/>
    <property type="molecule type" value="Genomic_DNA"/>
</dbReference>
<evidence type="ECO:0000256" key="5">
    <source>
        <dbReference type="SAM" id="SignalP"/>
    </source>
</evidence>
<name>A0A518DRW2_9BACT</name>
<dbReference type="OrthoDB" id="9783154at2"/>
<keyword evidence="4" id="KW-0106">Calcium</keyword>
<dbReference type="Gene3D" id="3.40.720.10">
    <property type="entry name" value="Alkaline Phosphatase, subunit A"/>
    <property type="match status" value="1"/>
</dbReference>
<dbReference type="PANTHER" id="PTHR42693">
    <property type="entry name" value="ARYLSULFATASE FAMILY MEMBER"/>
    <property type="match status" value="1"/>
</dbReference>
<dbReference type="InterPro" id="IPR017850">
    <property type="entry name" value="Alkaline_phosphatase_core_sf"/>
</dbReference>
<keyword evidence="2" id="KW-0479">Metal-binding</keyword>
<dbReference type="InterPro" id="IPR050738">
    <property type="entry name" value="Sulfatase"/>
</dbReference>
<evidence type="ECO:0000256" key="3">
    <source>
        <dbReference type="ARBA" id="ARBA00022801"/>
    </source>
</evidence>
<dbReference type="InterPro" id="IPR024607">
    <property type="entry name" value="Sulfatase_CS"/>
</dbReference>
<dbReference type="AlphaFoldDB" id="A0A518DRW2"/>
<evidence type="ECO:0000256" key="1">
    <source>
        <dbReference type="ARBA" id="ARBA00008779"/>
    </source>
</evidence>
<feature type="signal peptide" evidence="5">
    <location>
        <begin position="1"/>
        <end position="27"/>
    </location>
</feature>
<dbReference type="GO" id="GO:0004065">
    <property type="term" value="F:arylsulfatase activity"/>
    <property type="evidence" value="ECO:0007669"/>
    <property type="project" value="UniProtKB-EC"/>
</dbReference>
<feature type="domain" description="Sulfatase N-terminal" evidence="6">
    <location>
        <begin position="35"/>
        <end position="348"/>
    </location>
</feature>
<evidence type="ECO:0000256" key="2">
    <source>
        <dbReference type="ARBA" id="ARBA00022723"/>
    </source>
</evidence>
<dbReference type="KEGG" id="lcre:Pla8534_23630"/>
<evidence type="ECO:0000313" key="8">
    <source>
        <dbReference type="Proteomes" id="UP000317648"/>
    </source>
</evidence>
<dbReference type="PANTHER" id="PTHR42693:SF53">
    <property type="entry name" value="ENDO-4-O-SULFATASE"/>
    <property type="match status" value="1"/>
</dbReference>
<keyword evidence="8" id="KW-1185">Reference proteome</keyword>
<evidence type="ECO:0000259" key="6">
    <source>
        <dbReference type="Pfam" id="PF00884"/>
    </source>
</evidence>
<organism evidence="7 8">
    <name type="scientific">Lignipirellula cremea</name>
    <dbReference type="NCBI Taxonomy" id="2528010"/>
    <lineage>
        <taxon>Bacteria</taxon>
        <taxon>Pseudomonadati</taxon>
        <taxon>Planctomycetota</taxon>
        <taxon>Planctomycetia</taxon>
        <taxon>Pirellulales</taxon>
        <taxon>Pirellulaceae</taxon>
        <taxon>Lignipirellula</taxon>
    </lineage>
</organism>
<accession>A0A518DRW2</accession>